<dbReference type="GeneID" id="98180473"/>
<dbReference type="PANTHER" id="PTHR46825:SF14">
    <property type="entry name" value="BETA-LACTAMASE-RELATED DOMAIN-CONTAINING PROTEIN"/>
    <property type="match status" value="1"/>
</dbReference>
<protein>
    <recommendedName>
        <fullName evidence="3">Beta-lactamase-related domain-containing protein</fullName>
    </recommendedName>
</protein>
<feature type="domain" description="Beta-lactamase-related" evidence="3">
    <location>
        <begin position="24"/>
        <end position="423"/>
    </location>
</feature>
<dbReference type="SUPFAM" id="SSF56601">
    <property type="entry name" value="beta-lactamase/transpeptidase-like"/>
    <property type="match status" value="1"/>
</dbReference>
<proteinExistence type="inferred from homology"/>
<organism evidence="4 5">
    <name type="scientific">Madurella fahalii</name>
    <dbReference type="NCBI Taxonomy" id="1157608"/>
    <lineage>
        <taxon>Eukaryota</taxon>
        <taxon>Fungi</taxon>
        <taxon>Dikarya</taxon>
        <taxon>Ascomycota</taxon>
        <taxon>Pezizomycotina</taxon>
        <taxon>Sordariomycetes</taxon>
        <taxon>Sordariomycetidae</taxon>
        <taxon>Sordariales</taxon>
        <taxon>Sordariales incertae sedis</taxon>
        <taxon>Madurella</taxon>
    </lineage>
</organism>
<dbReference type="PANTHER" id="PTHR46825">
    <property type="entry name" value="D-ALANYL-D-ALANINE-CARBOXYPEPTIDASE/ENDOPEPTIDASE AMPH"/>
    <property type="match status" value="1"/>
</dbReference>
<evidence type="ECO:0000256" key="2">
    <source>
        <dbReference type="SAM" id="Phobius"/>
    </source>
</evidence>
<reference evidence="4 5" key="1">
    <citation type="submission" date="2024-09" db="EMBL/GenBank/DDBJ databases">
        <title>Itraconazole resistance in Madurella fahalii resulting from another homologue of gene encoding cytochrome P450 14-alpha sterol demethylase (CYP51).</title>
        <authorList>
            <person name="Yoshioka I."/>
            <person name="Fahal A.H."/>
            <person name="Kaneko S."/>
            <person name="Yaguchi T."/>
        </authorList>
    </citation>
    <scope>NUCLEOTIDE SEQUENCE [LARGE SCALE GENOMIC DNA]</scope>
    <source>
        <strain evidence="4 5">IFM 68171</strain>
    </source>
</reference>
<comment type="similarity">
    <text evidence="1">Belongs to the peptidase S12 family.</text>
</comment>
<gene>
    <name evidence="4" type="ORF">MFIFM68171_09731</name>
</gene>
<evidence type="ECO:0000313" key="4">
    <source>
        <dbReference type="EMBL" id="GAB1319521.1"/>
    </source>
</evidence>
<dbReference type="Pfam" id="PF00144">
    <property type="entry name" value="Beta-lactamase"/>
    <property type="match status" value="1"/>
</dbReference>
<keyword evidence="2" id="KW-1133">Transmembrane helix</keyword>
<dbReference type="Proteomes" id="UP001628179">
    <property type="component" value="Unassembled WGS sequence"/>
</dbReference>
<name>A0ABQ0GP55_9PEZI</name>
<evidence type="ECO:0000256" key="1">
    <source>
        <dbReference type="ARBA" id="ARBA00038215"/>
    </source>
</evidence>
<keyword evidence="2" id="KW-0812">Transmembrane</keyword>
<comment type="caution">
    <text evidence="4">The sequence shown here is derived from an EMBL/GenBank/DDBJ whole genome shotgun (WGS) entry which is preliminary data.</text>
</comment>
<dbReference type="InterPro" id="IPR050491">
    <property type="entry name" value="AmpC-like"/>
</dbReference>
<feature type="transmembrane region" description="Helical" evidence="2">
    <location>
        <begin position="397"/>
        <end position="418"/>
    </location>
</feature>
<accession>A0ABQ0GP55</accession>
<keyword evidence="5" id="KW-1185">Reference proteome</keyword>
<keyword evidence="2" id="KW-0472">Membrane</keyword>
<evidence type="ECO:0000313" key="5">
    <source>
        <dbReference type="Proteomes" id="UP001628179"/>
    </source>
</evidence>
<evidence type="ECO:0000259" key="3">
    <source>
        <dbReference type="Pfam" id="PF00144"/>
    </source>
</evidence>
<dbReference type="Gene3D" id="3.40.710.10">
    <property type="entry name" value="DD-peptidase/beta-lactamase superfamily"/>
    <property type="match status" value="1"/>
</dbReference>
<dbReference type="RefSeq" id="XP_070921251.1">
    <property type="nucleotide sequence ID" value="XM_071065150.1"/>
</dbReference>
<dbReference type="InterPro" id="IPR001466">
    <property type="entry name" value="Beta-lactam-related"/>
</dbReference>
<sequence>MDPKDLLPTCKPAFERLLGRFGNGSASLGILKDGRADYLGLGTGTTMPNKDTLYLISSMTKPILAIAVGILVSSGKIELDAPVGSFLRLCAKCNHRNGAPLRVRDLLDHRSEFYRCDRLWEGPDGSIGIQDGCAILELYQHLPLNQKYSEASDFRCTRNYNNLCYAMLAMIIDAILRPSGMRWTQLVHTEIFDPLGMARSTADMSCRKPDGNIADSNCVLIKEQGFSDLLGDDEDSAAVHERFLERVKNSNQVAVPQPVQLSRCSDTATYIGAATGIRSTASELCTLFGACMALITKGERQNGKLAKFEAGVLAVEDHIIDMVRDPTYAYAGGWNPVNLPWDQSQRAPGADGENYGRLQAVADLGIAGLRDKKDLWPFFQGNPSKDQQLARFHGGNMVGATSFVFIIPALGLAVVVLCSARSFLVDEGVEILLEKVHVNSEHCAARYMVEVEIYRREFKNYESQFAAVDLYGKCIGKYAFTENIFLEIVADETGVHLQLRYQGVQYPLRVKRGSTSNKLTMSFARPMELVHKAGLGGKYWLNHKLAEITFFAEQSYGYDRLVWTFEEDIGEESAFVRVSG</sequence>
<dbReference type="EMBL" id="BAAFSV010000005">
    <property type="protein sequence ID" value="GAB1319521.1"/>
    <property type="molecule type" value="Genomic_DNA"/>
</dbReference>
<dbReference type="InterPro" id="IPR012338">
    <property type="entry name" value="Beta-lactam/transpept-like"/>
</dbReference>